<evidence type="ECO:0000256" key="1">
    <source>
        <dbReference type="SAM" id="MobiDB-lite"/>
    </source>
</evidence>
<accession>A0ABD5XYD2</accession>
<reference evidence="3 4" key="1">
    <citation type="journal article" date="2019" name="Int. J. Syst. Evol. Microbiol.">
        <title>The Global Catalogue of Microorganisms (GCM) 10K type strain sequencing project: providing services to taxonomists for standard genome sequencing and annotation.</title>
        <authorList>
            <consortium name="The Broad Institute Genomics Platform"/>
            <consortium name="The Broad Institute Genome Sequencing Center for Infectious Disease"/>
            <person name="Wu L."/>
            <person name="Ma J."/>
        </authorList>
    </citation>
    <scope>NUCLEOTIDE SEQUENCE [LARGE SCALE GENOMIC DNA]</scope>
    <source>
        <strain evidence="3 4">XZYJT29</strain>
    </source>
</reference>
<feature type="domain" description="Ig-like" evidence="2">
    <location>
        <begin position="219"/>
        <end position="297"/>
    </location>
</feature>
<dbReference type="GeneID" id="78820453"/>
<name>A0ABD5XYD2_9EURY</name>
<proteinExistence type="predicted"/>
<dbReference type="Pfam" id="PF25942">
    <property type="entry name" value="Ig_halo"/>
    <property type="match status" value="2"/>
</dbReference>
<dbReference type="AlphaFoldDB" id="A0ABD5XYD2"/>
<keyword evidence="4" id="KW-1185">Reference proteome</keyword>
<evidence type="ECO:0000313" key="4">
    <source>
        <dbReference type="Proteomes" id="UP001596432"/>
    </source>
</evidence>
<feature type="region of interest" description="Disordered" evidence="1">
    <location>
        <begin position="286"/>
        <end position="308"/>
    </location>
</feature>
<dbReference type="EMBL" id="JBHTAS010000001">
    <property type="protein sequence ID" value="MFC7140175.1"/>
    <property type="molecule type" value="Genomic_DNA"/>
</dbReference>
<evidence type="ECO:0000313" key="3">
    <source>
        <dbReference type="EMBL" id="MFC7140175.1"/>
    </source>
</evidence>
<organism evidence="3 4">
    <name type="scientific">Halosimplex aquaticum</name>
    <dbReference type="NCBI Taxonomy" id="3026162"/>
    <lineage>
        <taxon>Archaea</taxon>
        <taxon>Methanobacteriati</taxon>
        <taxon>Methanobacteriota</taxon>
        <taxon>Stenosarchaea group</taxon>
        <taxon>Halobacteria</taxon>
        <taxon>Halobacteriales</taxon>
        <taxon>Haloarculaceae</taxon>
        <taxon>Halosimplex</taxon>
    </lineage>
</organism>
<sequence length="421" mass="43835">MCDRTRRGFLALGAGLLGATAGCVDADPASAGPTATDRPPGTRTGTESGSAEAVATLAFNHADELHRVDASFPQRDVATYYLALLTGDGHAASFPTGRFGNAEARAFLRETDFASEAALVLHDRQSSSHPDLELRGVALEGGVLAVDGGYPGEGATSDVTTDTLLVRVATDGAAVRGARATVAPQYGDPDRFATATVYDATSAFDSPGDLVVGNRDCAERAFDLDVTYDGDLFLRESIALSPAESRRFAGVFALPGEWRVSVRADGESVAEALSLSSDPPGDVLAGAAGDGSVSVTHRSGGVDDPTATGCETDGYPYESSNPDENLSDPVDLWVLDRSESAHRLTVDIRDGDRTVFSETFETRAGYDKARRAGLLAKRSTYTVEVTADDGAAVTETITVEDGVSKITVRVTEAGEVAVSVG</sequence>
<evidence type="ECO:0000259" key="2">
    <source>
        <dbReference type="Pfam" id="PF25942"/>
    </source>
</evidence>
<gene>
    <name evidence="3" type="ORF">ACFQMA_10060</name>
</gene>
<dbReference type="PROSITE" id="PS51257">
    <property type="entry name" value="PROKAR_LIPOPROTEIN"/>
    <property type="match status" value="1"/>
</dbReference>
<feature type="region of interest" description="Disordered" evidence="1">
    <location>
        <begin position="30"/>
        <end position="49"/>
    </location>
</feature>
<dbReference type="InterPro" id="IPR006311">
    <property type="entry name" value="TAT_signal"/>
</dbReference>
<dbReference type="Proteomes" id="UP001596432">
    <property type="component" value="Unassembled WGS sequence"/>
</dbReference>
<comment type="caution">
    <text evidence="3">The sequence shown here is derived from an EMBL/GenBank/DDBJ whole genome shotgun (WGS) entry which is preliminary data.</text>
</comment>
<dbReference type="PROSITE" id="PS51318">
    <property type="entry name" value="TAT"/>
    <property type="match status" value="1"/>
</dbReference>
<protein>
    <recommendedName>
        <fullName evidence="2">Ig-like domain-containing protein</fullName>
    </recommendedName>
</protein>
<feature type="domain" description="Ig-like" evidence="2">
    <location>
        <begin position="341"/>
        <end position="419"/>
    </location>
</feature>
<dbReference type="InterPro" id="IPR058929">
    <property type="entry name" value="Ig_halo"/>
</dbReference>
<dbReference type="RefSeq" id="WP_274325742.1">
    <property type="nucleotide sequence ID" value="NZ_CP118158.1"/>
</dbReference>